<keyword evidence="2" id="KW-1185">Reference proteome</keyword>
<gene>
    <name evidence="1" type="ORF">EVAR_9931_1</name>
</gene>
<reference evidence="1 2" key="1">
    <citation type="journal article" date="2019" name="Commun. Biol.">
        <title>The bagworm genome reveals a unique fibroin gene that provides high tensile strength.</title>
        <authorList>
            <person name="Kono N."/>
            <person name="Nakamura H."/>
            <person name="Ohtoshi R."/>
            <person name="Tomita M."/>
            <person name="Numata K."/>
            <person name="Arakawa K."/>
        </authorList>
    </citation>
    <scope>NUCLEOTIDE SEQUENCE [LARGE SCALE GENOMIC DNA]</scope>
</reference>
<name>A0A4C1TQV4_EUMVA</name>
<dbReference type="AlphaFoldDB" id="A0A4C1TQV4"/>
<evidence type="ECO:0000313" key="2">
    <source>
        <dbReference type="Proteomes" id="UP000299102"/>
    </source>
</evidence>
<evidence type="ECO:0000313" key="1">
    <source>
        <dbReference type="EMBL" id="GBP16338.1"/>
    </source>
</evidence>
<dbReference type="EMBL" id="BGZK01000079">
    <property type="protein sequence ID" value="GBP16338.1"/>
    <property type="molecule type" value="Genomic_DNA"/>
</dbReference>
<accession>A0A4C1TQV4</accession>
<sequence length="90" mass="10335">MLLQNSHCCYYVLHPCGHYALFVCGIRQPRQRSQLLHLSQHDSVWAAEPHLQPFKVLIRAHLCDEQALYSFPGSSPQASTYAYQIPLEPK</sequence>
<organism evidence="1 2">
    <name type="scientific">Eumeta variegata</name>
    <name type="common">Bagworm moth</name>
    <name type="synonym">Eumeta japonica</name>
    <dbReference type="NCBI Taxonomy" id="151549"/>
    <lineage>
        <taxon>Eukaryota</taxon>
        <taxon>Metazoa</taxon>
        <taxon>Ecdysozoa</taxon>
        <taxon>Arthropoda</taxon>
        <taxon>Hexapoda</taxon>
        <taxon>Insecta</taxon>
        <taxon>Pterygota</taxon>
        <taxon>Neoptera</taxon>
        <taxon>Endopterygota</taxon>
        <taxon>Lepidoptera</taxon>
        <taxon>Glossata</taxon>
        <taxon>Ditrysia</taxon>
        <taxon>Tineoidea</taxon>
        <taxon>Psychidae</taxon>
        <taxon>Oiketicinae</taxon>
        <taxon>Eumeta</taxon>
    </lineage>
</organism>
<proteinExistence type="predicted"/>
<dbReference type="Proteomes" id="UP000299102">
    <property type="component" value="Unassembled WGS sequence"/>
</dbReference>
<comment type="caution">
    <text evidence="1">The sequence shown here is derived from an EMBL/GenBank/DDBJ whole genome shotgun (WGS) entry which is preliminary data.</text>
</comment>
<protein>
    <submittedName>
        <fullName evidence="1">Uncharacterized protein</fullName>
    </submittedName>
</protein>